<dbReference type="Pfam" id="PF02254">
    <property type="entry name" value="TrkA_N"/>
    <property type="match status" value="1"/>
</dbReference>
<evidence type="ECO:0000256" key="4">
    <source>
        <dbReference type="ARBA" id="ARBA00022449"/>
    </source>
</evidence>
<dbReference type="InterPro" id="IPR036721">
    <property type="entry name" value="RCK_C_sf"/>
</dbReference>
<evidence type="ECO:0000256" key="3">
    <source>
        <dbReference type="ARBA" id="ARBA00022448"/>
    </source>
</evidence>
<keyword evidence="8 9" id="KW-0472">Membrane</keyword>
<dbReference type="Gene3D" id="3.40.50.720">
    <property type="entry name" value="NAD(P)-binding Rossmann-like Domain"/>
    <property type="match status" value="1"/>
</dbReference>
<evidence type="ECO:0000256" key="1">
    <source>
        <dbReference type="ARBA" id="ARBA00004141"/>
    </source>
</evidence>
<dbReference type="SUPFAM" id="SSF116726">
    <property type="entry name" value="TrkA C-terminal domain-like"/>
    <property type="match status" value="1"/>
</dbReference>
<dbReference type="InterPro" id="IPR003148">
    <property type="entry name" value="RCK_N"/>
</dbReference>
<evidence type="ECO:0000256" key="7">
    <source>
        <dbReference type="ARBA" id="ARBA00023065"/>
    </source>
</evidence>
<feature type="transmembrane region" description="Helical" evidence="9">
    <location>
        <begin position="335"/>
        <end position="357"/>
    </location>
</feature>
<feature type="transmembrane region" description="Helical" evidence="9">
    <location>
        <begin position="129"/>
        <end position="148"/>
    </location>
</feature>
<dbReference type="InterPro" id="IPR038770">
    <property type="entry name" value="Na+/solute_symporter_sf"/>
</dbReference>
<dbReference type="EMBL" id="JBHSQV010000157">
    <property type="protein sequence ID" value="MFC5987276.1"/>
    <property type="molecule type" value="Genomic_DNA"/>
</dbReference>
<protein>
    <submittedName>
        <fullName evidence="11">Cation:proton antiporter</fullName>
    </submittedName>
</protein>
<feature type="transmembrane region" description="Helical" evidence="9">
    <location>
        <begin position="6"/>
        <end position="25"/>
    </location>
</feature>
<evidence type="ECO:0000256" key="5">
    <source>
        <dbReference type="ARBA" id="ARBA00022692"/>
    </source>
</evidence>
<feature type="transmembrane region" description="Helical" evidence="9">
    <location>
        <begin position="160"/>
        <end position="183"/>
    </location>
</feature>
<feature type="domain" description="RCK C-terminal" evidence="10">
    <location>
        <begin position="530"/>
        <end position="610"/>
    </location>
</feature>
<dbReference type="PROSITE" id="PS51202">
    <property type="entry name" value="RCK_C"/>
    <property type="match status" value="1"/>
</dbReference>
<evidence type="ECO:0000256" key="2">
    <source>
        <dbReference type="ARBA" id="ARBA00005551"/>
    </source>
</evidence>
<dbReference type="Gene3D" id="1.20.1530.20">
    <property type="match status" value="1"/>
</dbReference>
<evidence type="ECO:0000259" key="10">
    <source>
        <dbReference type="PROSITE" id="PS51202"/>
    </source>
</evidence>
<keyword evidence="12" id="KW-1185">Reference proteome</keyword>
<sequence length="610" mass="67461">MEHHGTSLDSLMIVVAIAFIVPILLHRFKLKMIPVVVAEIVAGLIVGRSGFNLVAEDQWLELLSQLGFIYLMFLSGLEIDFSSFRRKGKKEQAGPNPLRISLVVFVGILILSFALSYLFVWIGIVGDPYLMTIIIATISLGVVVPVLKEKRLIDKPIGQIILLITVISDLITMILLAVYISVSSGNTEQIFYLLIFFAAVLLIYFLLRKFNGRKVSEAMKAGTVQLGTRAVFALVLFLVVLSETLEVEMILGAFLAGVIVSVLVENKEFTHQLDSFGYGFLIPIFFVMIGVNMEVWELFTDTQILLFIPLLLLAIMISKLLPILMIKKWYNWKQVIGSGVLLSSTLSLVIAAATVALEVGIIDEKMQGALILVAIISCLIAPIGFSQLFPEVEKRKCVIAIVGANHITLPVSKDLIGEGYEVVLYSAQPPAEQSKEEKHSTFPLIEVPSLSTEHLSEAGTFKADITVFATMDDNVNICLGKQAVEEGIGHIIVRVEDPDKQAEIAHNPNLIVMSTLYASRTLLKAVIEHPSAVKLITQHDDSIQEVQMNNGFYHNTLLKDLPFLKSTLVLRIYRGDSFIIPHGTSEIKLGDRLLVSGEAEQIHEMRSLLE</sequence>
<feature type="transmembrane region" description="Helical" evidence="9">
    <location>
        <begin position="219"/>
        <end position="241"/>
    </location>
</feature>
<dbReference type="InterPro" id="IPR036291">
    <property type="entry name" value="NAD(P)-bd_dom_sf"/>
</dbReference>
<feature type="transmembrane region" description="Helical" evidence="9">
    <location>
        <begin position="369"/>
        <end position="389"/>
    </location>
</feature>
<keyword evidence="3" id="KW-0813">Transport</keyword>
<feature type="transmembrane region" description="Helical" evidence="9">
    <location>
        <begin position="276"/>
        <end position="296"/>
    </location>
</feature>
<evidence type="ECO:0000256" key="8">
    <source>
        <dbReference type="ARBA" id="ARBA00023136"/>
    </source>
</evidence>
<dbReference type="SUPFAM" id="SSF51735">
    <property type="entry name" value="NAD(P)-binding Rossmann-fold domains"/>
    <property type="match status" value="1"/>
</dbReference>
<dbReference type="Proteomes" id="UP001596250">
    <property type="component" value="Unassembled WGS sequence"/>
</dbReference>
<evidence type="ECO:0000313" key="12">
    <source>
        <dbReference type="Proteomes" id="UP001596250"/>
    </source>
</evidence>
<keyword evidence="6 9" id="KW-1133">Transmembrane helix</keyword>
<dbReference type="PANTHER" id="PTHR43562">
    <property type="entry name" value="NAPA-TYPE SODIUM/HYDROGEN ANTIPORTER"/>
    <property type="match status" value="1"/>
</dbReference>
<reference evidence="12" key="1">
    <citation type="journal article" date="2019" name="Int. J. Syst. Evol. Microbiol.">
        <title>The Global Catalogue of Microorganisms (GCM) 10K type strain sequencing project: providing services to taxonomists for standard genome sequencing and annotation.</title>
        <authorList>
            <consortium name="The Broad Institute Genomics Platform"/>
            <consortium name="The Broad Institute Genome Sequencing Center for Infectious Disease"/>
            <person name="Wu L."/>
            <person name="Ma J."/>
        </authorList>
    </citation>
    <scope>NUCLEOTIDE SEQUENCE [LARGE SCALE GENOMIC DNA]</scope>
    <source>
        <strain evidence="12">CCM 8749</strain>
    </source>
</reference>
<dbReference type="RefSeq" id="WP_379894622.1">
    <property type="nucleotide sequence ID" value="NZ_CBCSCT010000046.1"/>
</dbReference>
<feature type="transmembrane region" description="Helical" evidence="9">
    <location>
        <begin position="247"/>
        <end position="264"/>
    </location>
</feature>
<proteinExistence type="inferred from homology"/>
<dbReference type="InterPro" id="IPR006037">
    <property type="entry name" value="RCK_C"/>
</dbReference>
<evidence type="ECO:0000313" key="11">
    <source>
        <dbReference type="EMBL" id="MFC5987276.1"/>
    </source>
</evidence>
<organism evidence="11 12">
    <name type="scientific">Marinicrinis lubricantis</name>
    <dbReference type="NCBI Taxonomy" id="2086470"/>
    <lineage>
        <taxon>Bacteria</taxon>
        <taxon>Bacillati</taxon>
        <taxon>Bacillota</taxon>
        <taxon>Bacilli</taxon>
        <taxon>Bacillales</taxon>
        <taxon>Paenibacillaceae</taxon>
    </lineage>
</organism>
<feature type="transmembrane region" description="Helical" evidence="9">
    <location>
        <begin position="63"/>
        <end position="81"/>
    </location>
</feature>
<comment type="caution">
    <text evidence="11">The sequence shown here is derived from an EMBL/GenBank/DDBJ whole genome shotgun (WGS) entry which is preliminary data.</text>
</comment>
<accession>A0ABW1IQD6</accession>
<feature type="transmembrane region" description="Helical" evidence="9">
    <location>
        <begin position="302"/>
        <end position="323"/>
    </location>
</feature>
<dbReference type="InterPro" id="IPR006153">
    <property type="entry name" value="Cation/H_exchanger_TM"/>
</dbReference>
<dbReference type="Gene3D" id="3.30.70.1450">
    <property type="entry name" value="Regulator of K+ conductance, C-terminal domain"/>
    <property type="match status" value="1"/>
</dbReference>
<keyword evidence="4" id="KW-0050">Antiport</keyword>
<keyword evidence="7" id="KW-0406">Ion transport</keyword>
<feature type="transmembrane region" description="Helical" evidence="9">
    <location>
        <begin position="189"/>
        <end position="207"/>
    </location>
</feature>
<gene>
    <name evidence="11" type="ORF">ACFPXP_12755</name>
</gene>
<evidence type="ECO:0000256" key="6">
    <source>
        <dbReference type="ARBA" id="ARBA00022989"/>
    </source>
</evidence>
<dbReference type="PANTHER" id="PTHR43562:SF1">
    <property type="entry name" value="NA(+)_H(+) ANTIPORTER YJBQ-RELATED"/>
    <property type="match status" value="1"/>
</dbReference>
<comment type="subcellular location">
    <subcellularLocation>
        <location evidence="1">Membrane</location>
        <topology evidence="1">Multi-pass membrane protein</topology>
    </subcellularLocation>
</comment>
<dbReference type="Pfam" id="PF00999">
    <property type="entry name" value="Na_H_Exchanger"/>
    <property type="match status" value="1"/>
</dbReference>
<feature type="transmembrane region" description="Helical" evidence="9">
    <location>
        <begin position="32"/>
        <end position="51"/>
    </location>
</feature>
<dbReference type="Pfam" id="PF02080">
    <property type="entry name" value="TrkA_C"/>
    <property type="match status" value="1"/>
</dbReference>
<evidence type="ECO:0000256" key="9">
    <source>
        <dbReference type="SAM" id="Phobius"/>
    </source>
</evidence>
<comment type="similarity">
    <text evidence="2">Belongs to the monovalent cation:proton antiporter 2 (CPA2) transporter (TC 2.A.37) family.</text>
</comment>
<keyword evidence="5 9" id="KW-0812">Transmembrane</keyword>
<name>A0ABW1IQD6_9BACL</name>
<feature type="transmembrane region" description="Helical" evidence="9">
    <location>
        <begin position="102"/>
        <end position="123"/>
    </location>
</feature>